<sequence length="169" mass="18902">MPTDTFPVTANADDGYRRLLPPATKYFTNTLTITGAHSNYVYDSFFRFTGINIPRGATIISAKLLFVCETSYAGVVCNTRIQAEHADNPSAVSSYDDYTNRVKTTEYVDWDGIPVWTIGNPYESPDIANVISDVIEEDWWDSGDALQIFWQNHGSTPVSLCLRHPASHE</sequence>
<name>X1H760_9ZZZZ</name>
<feature type="non-terminal residue" evidence="1">
    <location>
        <position position="169"/>
    </location>
</feature>
<evidence type="ECO:0000313" key="1">
    <source>
        <dbReference type="EMBL" id="GAH49689.1"/>
    </source>
</evidence>
<dbReference type="AlphaFoldDB" id="X1H760"/>
<reference evidence="1" key="1">
    <citation type="journal article" date="2014" name="Front. Microbiol.">
        <title>High frequency of phylogenetically diverse reductive dehalogenase-homologous genes in deep subseafloor sedimentary metagenomes.</title>
        <authorList>
            <person name="Kawai M."/>
            <person name="Futagami T."/>
            <person name="Toyoda A."/>
            <person name="Takaki Y."/>
            <person name="Nishi S."/>
            <person name="Hori S."/>
            <person name="Arai W."/>
            <person name="Tsubouchi T."/>
            <person name="Morono Y."/>
            <person name="Uchiyama I."/>
            <person name="Ito T."/>
            <person name="Fujiyama A."/>
            <person name="Inagaki F."/>
            <person name="Takami H."/>
        </authorList>
    </citation>
    <scope>NUCLEOTIDE SEQUENCE</scope>
    <source>
        <strain evidence="1">Expedition CK06-06</strain>
    </source>
</reference>
<protein>
    <submittedName>
        <fullName evidence="1">Uncharacterized protein</fullName>
    </submittedName>
</protein>
<comment type="caution">
    <text evidence="1">The sequence shown here is derived from an EMBL/GenBank/DDBJ whole genome shotgun (WGS) entry which is preliminary data.</text>
</comment>
<dbReference type="EMBL" id="BARU01023140">
    <property type="protein sequence ID" value="GAH49689.1"/>
    <property type="molecule type" value="Genomic_DNA"/>
</dbReference>
<gene>
    <name evidence="1" type="ORF">S03H2_37585</name>
</gene>
<accession>X1H760</accession>
<proteinExistence type="predicted"/>
<organism evidence="1">
    <name type="scientific">marine sediment metagenome</name>
    <dbReference type="NCBI Taxonomy" id="412755"/>
    <lineage>
        <taxon>unclassified sequences</taxon>
        <taxon>metagenomes</taxon>
        <taxon>ecological metagenomes</taxon>
    </lineage>
</organism>